<name>A0A7X6KUN3_9CELL</name>
<keyword evidence="5" id="KW-0547">Nucleotide-binding</keyword>
<dbReference type="InterPro" id="IPR003594">
    <property type="entry name" value="HATPase_dom"/>
</dbReference>
<keyword evidence="11" id="KW-1185">Reference proteome</keyword>
<dbReference type="SMART" id="SM00387">
    <property type="entry name" value="HATPase_c"/>
    <property type="match status" value="1"/>
</dbReference>
<evidence type="ECO:0000313" key="10">
    <source>
        <dbReference type="EMBL" id="NKY22488.1"/>
    </source>
</evidence>
<dbReference type="AlphaFoldDB" id="A0A7X6KUN3"/>
<dbReference type="SUPFAM" id="SSF55785">
    <property type="entry name" value="PYP-like sensor domain (PAS domain)"/>
    <property type="match status" value="1"/>
</dbReference>
<evidence type="ECO:0000313" key="11">
    <source>
        <dbReference type="Proteomes" id="UP000581206"/>
    </source>
</evidence>
<dbReference type="Pfam" id="PF07568">
    <property type="entry name" value="HisKA_2"/>
    <property type="match status" value="1"/>
</dbReference>
<comment type="caution">
    <text evidence="10">The sequence shown here is derived from an EMBL/GenBank/DDBJ whole genome shotgun (WGS) entry which is preliminary data.</text>
</comment>
<dbReference type="InterPro" id="IPR022066">
    <property type="entry name" value="PdtaS_GAF"/>
</dbReference>
<dbReference type="InterPro" id="IPR035965">
    <property type="entry name" value="PAS-like_dom_sf"/>
</dbReference>
<evidence type="ECO:0000256" key="5">
    <source>
        <dbReference type="ARBA" id="ARBA00022741"/>
    </source>
</evidence>
<dbReference type="GO" id="GO:0004673">
    <property type="term" value="F:protein histidine kinase activity"/>
    <property type="evidence" value="ECO:0007669"/>
    <property type="project" value="UniProtKB-EC"/>
</dbReference>
<dbReference type="InterPro" id="IPR013656">
    <property type="entry name" value="PAS_4"/>
</dbReference>
<dbReference type="PANTHER" id="PTHR41523">
    <property type="entry name" value="TWO-COMPONENT SYSTEM SENSOR PROTEIN"/>
    <property type="match status" value="1"/>
</dbReference>
<keyword evidence="3" id="KW-0597">Phosphoprotein</keyword>
<dbReference type="PANTHER" id="PTHR41523:SF8">
    <property type="entry name" value="ETHYLENE RESPONSE SENSOR PROTEIN"/>
    <property type="match status" value="1"/>
</dbReference>
<dbReference type="PROSITE" id="PS50109">
    <property type="entry name" value="HIS_KIN"/>
    <property type="match status" value="1"/>
</dbReference>
<sequence length="524" mass="56302">MTAVRDVTDSSPGDGQHARHRPRAAYPGAVSTLSEIVQRHSDLEAADLEWLHLLVGDWQVISDLAFADLVLWLPTRDGDFVAIAQCRPSTGATVHYDDVVGSHPPEGQRGQLHRSLTEMRAQRSREPRWFGSYAVREEAVPVVRDGRAIAVIARQTNLGGVRTPSRLELNYVEAADDLMGMIVRGEFPLPDAATGPRRGAPRVGDGLIRLNSEGEVLYASPNALSCFHRLGAMDDLVGRALVEVVADLVEQQHSQVDESMPLVLTGRAPWRTDIEAHGVALSLRAVPLSEGKERIGAVLLCRDVSELRRRERELITKDATIREIHHRVKNNLQTVAALLRLQARRMDVPEARAALEEAMRRVATIALVHETLSQTLDETVQFDDLVGRSLRLAADVASAGASVRTVVQGSFGAVSAEDATALALVLTELVTNAVEHGLAGRESGTVEISADRRADELVVTVADDGAGIPAGAGAGTGLGTTIVSTLVTNELRGAIDWAPREGGGTEVTLRAVLRAPGREANTVA</sequence>
<dbReference type="InterPro" id="IPR038424">
    <property type="entry name" value="H_kinase_PdtaS_GAF_sf"/>
</dbReference>
<dbReference type="SMART" id="SM00911">
    <property type="entry name" value="HWE_HK"/>
    <property type="match status" value="1"/>
</dbReference>
<feature type="domain" description="Histidine kinase" evidence="9">
    <location>
        <begin position="323"/>
        <end position="515"/>
    </location>
</feature>
<dbReference type="InterPro" id="IPR036890">
    <property type="entry name" value="HATPase_C_sf"/>
</dbReference>
<dbReference type="GO" id="GO:0005524">
    <property type="term" value="F:ATP binding"/>
    <property type="evidence" value="ECO:0007669"/>
    <property type="project" value="UniProtKB-KW"/>
</dbReference>
<dbReference type="EMBL" id="JAAXOX010000003">
    <property type="protein sequence ID" value="NKY22488.1"/>
    <property type="molecule type" value="Genomic_DNA"/>
</dbReference>
<evidence type="ECO:0000256" key="2">
    <source>
        <dbReference type="ARBA" id="ARBA00012438"/>
    </source>
</evidence>
<dbReference type="EC" id="2.7.13.3" evidence="2"/>
<organism evidence="10 11">
    <name type="scientific">Cellulomonas denverensis</name>
    <dbReference type="NCBI Taxonomy" id="264297"/>
    <lineage>
        <taxon>Bacteria</taxon>
        <taxon>Bacillati</taxon>
        <taxon>Actinomycetota</taxon>
        <taxon>Actinomycetes</taxon>
        <taxon>Micrococcales</taxon>
        <taxon>Cellulomonadaceae</taxon>
        <taxon>Cellulomonas</taxon>
    </lineage>
</organism>
<evidence type="ECO:0000256" key="8">
    <source>
        <dbReference type="SAM" id="MobiDB-lite"/>
    </source>
</evidence>
<evidence type="ECO:0000256" key="4">
    <source>
        <dbReference type="ARBA" id="ARBA00022679"/>
    </source>
</evidence>
<comment type="catalytic activity">
    <reaction evidence="1">
        <text>ATP + protein L-histidine = ADP + protein N-phospho-L-histidine.</text>
        <dbReference type="EC" id="2.7.13.3"/>
    </reaction>
</comment>
<dbReference type="Gene3D" id="3.30.565.10">
    <property type="entry name" value="Histidine kinase-like ATPase, C-terminal domain"/>
    <property type="match status" value="1"/>
</dbReference>
<protein>
    <recommendedName>
        <fullName evidence="2">histidine kinase</fullName>
        <ecNumber evidence="2">2.7.13.3</ecNumber>
    </recommendedName>
</protein>
<dbReference type="Pfam" id="PF08448">
    <property type="entry name" value="PAS_4"/>
    <property type="match status" value="1"/>
</dbReference>
<gene>
    <name evidence="10" type="ORF">HGA03_07380</name>
</gene>
<keyword evidence="6" id="KW-0418">Kinase</keyword>
<proteinExistence type="predicted"/>
<keyword evidence="7" id="KW-0067">ATP-binding</keyword>
<dbReference type="Gene3D" id="3.30.450.20">
    <property type="entry name" value="PAS domain"/>
    <property type="match status" value="1"/>
</dbReference>
<keyword evidence="4" id="KW-0808">Transferase</keyword>
<evidence type="ECO:0000256" key="6">
    <source>
        <dbReference type="ARBA" id="ARBA00022777"/>
    </source>
</evidence>
<evidence type="ECO:0000256" key="7">
    <source>
        <dbReference type="ARBA" id="ARBA00022840"/>
    </source>
</evidence>
<evidence type="ECO:0000256" key="1">
    <source>
        <dbReference type="ARBA" id="ARBA00000085"/>
    </source>
</evidence>
<dbReference type="Gene3D" id="3.30.450.280">
    <property type="entry name" value="GAF domain"/>
    <property type="match status" value="1"/>
</dbReference>
<dbReference type="SUPFAM" id="SSF55874">
    <property type="entry name" value="ATPase domain of HSP90 chaperone/DNA topoisomerase II/histidine kinase"/>
    <property type="match status" value="1"/>
</dbReference>
<dbReference type="InterPro" id="IPR011495">
    <property type="entry name" value="Sig_transdc_His_kin_sub2_dim/P"/>
</dbReference>
<dbReference type="Pfam" id="PF02518">
    <property type="entry name" value="HATPase_c"/>
    <property type="match status" value="1"/>
</dbReference>
<dbReference type="InterPro" id="IPR011102">
    <property type="entry name" value="Sig_transdc_His_kinase_HWE"/>
</dbReference>
<dbReference type="Proteomes" id="UP000581206">
    <property type="component" value="Unassembled WGS sequence"/>
</dbReference>
<accession>A0A7X6KUN3</accession>
<feature type="region of interest" description="Disordered" evidence="8">
    <location>
        <begin position="1"/>
        <end position="25"/>
    </location>
</feature>
<reference evidence="10 11" key="1">
    <citation type="submission" date="2020-04" db="EMBL/GenBank/DDBJ databases">
        <title>MicrobeNet Type strains.</title>
        <authorList>
            <person name="Nicholson A.C."/>
        </authorList>
    </citation>
    <scope>NUCLEOTIDE SEQUENCE [LARGE SCALE GENOMIC DNA]</scope>
    <source>
        <strain evidence="10 11">ATCC BAA-788</strain>
    </source>
</reference>
<evidence type="ECO:0000259" key="9">
    <source>
        <dbReference type="PROSITE" id="PS50109"/>
    </source>
</evidence>
<dbReference type="Pfam" id="PF12282">
    <property type="entry name" value="GAF_PdtaS"/>
    <property type="match status" value="1"/>
</dbReference>
<evidence type="ECO:0000256" key="3">
    <source>
        <dbReference type="ARBA" id="ARBA00022553"/>
    </source>
</evidence>
<dbReference type="InterPro" id="IPR005467">
    <property type="entry name" value="His_kinase_dom"/>
</dbReference>